<gene>
    <name evidence="2" type="ORF">BO88DRAFT_8059</name>
</gene>
<dbReference type="RefSeq" id="XP_025568120.1">
    <property type="nucleotide sequence ID" value="XM_025713157.1"/>
</dbReference>
<keyword evidence="1" id="KW-1133">Transmembrane helix</keyword>
<dbReference type="Proteomes" id="UP000248405">
    <property type="component" value="Unassembled WGS sequence"/>
</dbReference>
<dbReference type="EMBL" id="KZ821614">
    <property type="protein sequence ID" value="PYH74326.1"/>
    <property type="molecule type" value="Genomic_DNA"/>
</dbReference>
<dbReference type="GeneID" id="37217749"/>
<sequence>MTKTPCRFFSLFFSSYLVLSDCLFYFILFSFLTGSFKLNWKILIGKEMTGMDPFHFLIPTFCKDTLDASVSLAGESGFTVPSPSDLVEVKVVVVY</sequence>
<keyword evidence="1" id="KW-0812">Transmembrane</keyword>
<accession>A0A319BM05</accession>
<evidence type="ECO:0000313" key="3">
    <source>
        <dbReference type="Proteomes" id="UP000248405"/>
    </source>
</evidence>
<protein>
    <submittedName>
        <fullName evidence="2">Uncharacterized protein</fullName>
    </submittedName>
</protein>
<dbReference type="AlphaFoldDB" id="A0A319BM05"/>
<name>A0A319BM05_ASPVC</name>
<reference evidence="2" key="1">
    <citation type="submission" date="2016-12" db="EMBL/GenBank/DDBJ databases">
        <title>The genomes of Aspergillus section Nigri reveals drivers in fungal speciation.</title>
        <authorList>
            <consortium name="DOE Joint Genome Institute"/>
            <person name="Vesth T.C."/>
            <person name="Nybo J."/>
            <person name="Theobald S."/>
            <person name="Brandl J."/>
            <person name="Frisvad J.C."/>
            <person name="Nielsen K.F."/>
            <person name="Lyhne E.K."/>
            <person name="Kogle M.E."/>
            <person name="Kuo A."/>
            <person name="Riley R."/>
            <person name="Clum A."/>
            <person name="Nolan M."/>
            <person name="Lipzen A."/>
            <person name="Salamov A."/>
            <person name="Henrissat B."/>
            <person name="Wiebenga A."/>
            <person name="De Vries R.P."/>
            <person name="Grigoriev I.V."/>
            <person name="Mortensen U.H."/>
            <person name="Andersen M.R."/>
            <person name="Baker S.E."/>
        </authorList>
    </citation>
    <scope>NUCLEOTIDE SEQUENCE [LARGE SCALE GENOMIC DNA]</scope>
    <source>
        <strain evidence="2">CBS 113365</strain>
    </source>
</reference>
<keyword evidence="3" id="KW-1185">Reference proteome</keyword>
<evidence type="ECO:0000313" key="2">
    <source>
        <dbReference type="EMBL" id="PYH74326.1"/>
    </source>
</evidence>
<feature type="transmembrane region" description="Helical" evidence="1">
    <location>
        <begin position="12"/>
        <end position="32"/>
    </location>
</feature>
<proteinExistence type="predicted"/>
<keyword evidence="1" id="KW-0472">Membrane</keyword>
<evidence type="ECO:0000256" key="1">
    <source>
        <dbReference type="SAM" id="Phobius"/>
    </source>
</evidence>
<organism evidence="2 3">
    <name type="scientific">Aspergillus vadensis (strain CBS 113365 / IMI 142717 / IBT 24658)</name>
    <dbReference type="NCBI Taxonomy" id="1448311"/>
    <lineage>
        <taxon>Eukaryota</taxon>
        <taxon>Fungi</taxon>
        <taxon>Dikarya</taxon>
        <taxon>Ascomycota</taxon>
        <taxon>Pezizomycotina</taxon>
        <taxon>Eurotiomycetes</taxon>
        <taxon>Eurotiomycetidae</taxon>
        <taxon>Eurotiales</taxon>
        <taxon>Aspergillaceae</taxon>
        <taxon>Aspergillus</taxon>
        <taxon>Aspergillus subgen. Circumdati</taxon>
    </lineage>
</organism>